<dbReference type="InterPro" id="IPR017871">
    <property type="entry name" value="ABC_transporter-like_CS"/>
</dbReference>
<evidence type="ECO:0000256" key="9">
    <source>
        <dbReference type="ARBA" id="ARBA00077139"/>
    </source>
</evidence>
<dbReference type="PANTHER" id="PTHR42794">
    <property type="entry name" value="HEMIN IMPORT ATP-BINDING PROTEIN HMUV"/>
    <property type="match status" value="1"/>
</dbReference>
<dbReference type="GO" id="GO:0005524">
    <property type="term" value="F:ATP binding"/>
    <property type="evidence" value="ECO:0007669"/>
    <property type="project" value="UniProtKB-KW"/>
</dbReference>
<dbReference type="CDD" id="cd03214">
    <property type="entry name" value="ABC_Iron-Siderophores_B12_Hemin"/>
    <property type="match status" value="1"/>
</dbReference>
<comment type="function">
    <text evidence="6">Required for corrinoid utilization. Probably part of the ABC transporter complex BtuCDF involved in cobalamin (vitamin B12) import. Probably responsible for energy coupling to the transport system.</text>
</comment>
<dbReference type="SUPFAM" id="SSF52540">
    <property type="entry name" value="P-loop containing nucleoside triphosphate hydrolases"/>
    <property type="match status" value="1"/>
</dbReference>
<dbReference type="InterPro" id="IPR003439">
    <property type="entry name" value="ABC_transporter-like_ATP-bd"/>
</dbReference>
<keyword evidence="4" id="KW-1278">Translocase</keyword>
<evidence type="ECO:0000256" key="6">
    <source>
        <dbReference type="ARBA" id="ARBA00058960"/>
    </source>
</evidence>
<dbReference type="GO" id="GO:0016887">
    <property type="term" value="F:ATP hydrolysis activity"/>
    <property type="evidence" value="ECO:0007669"/>
    <property type="project" value="InterPro"/>
</dbReference>
<dbReference type="PANTHER" id="PTHR42794:SF1">
    <property type="entry name" value="HEMIN IMPORT ATP-BINDING PROTEIN HMUV"/>
    <property type="match status" value="1"/>
</dbReference>
<feature type="domain" description="ABC transporter" evidence="10">
    <location>
        <begin position="4"/>
        <end position="238"/>
    </location>
</feature>
<dbReference type="EMBL" id="MT631509">
    <property type="protein sequence ID" value="QNO52402.1"/>
    <property type="molecule type" value="Genomic_DNA"/>
</dbReference>
<organism evidence="11">
    <name type="scientific">Candidatus Methanophagaceae archaeon ANME-1 ERB6</name>
    <dbReference type="NCBI Taxonomy" id="2759912"/>
    <lineage>
        <taxon>Archaea</taxon>
        <taxon>Methanobacteriati</taxon>
        <taxon>Methanobacteriota</taxon>
        <taxon>Stenosarchaea group</taxon>
        <taxon>Methanomicrobia</taxon>
        <taxon>Candidatus Methanophagales</taxon>
        <taxon>Candidatus Methanophagaceae</taxon>
    </lineage>
</organism>
<keyword evidence="1" id="KW-0813">Transport</keyword>
<dbReference type="InterPro" id="IPR027417">
    <property type="entry name" value="P-loop_NTPase"/>
</dbReference>
<evidence type="ECO:0000256" key="4">
    <source>
        <dbReference type="ARBA" id="ARBA00022967"/>
    </source>
</evidence>
<evidence type="ECO:0000256" key="5">
    <source>
        <dbReference type="ARBA" id="ARBA00050590"/>
    </source>
</evidence>
<dbReference type="GO" id="GO:0015420">
    <property type="term" value="F:ABC-type vitamin B12 transporter activity"/>
    <property type="evidence" value="ECO:0007669"/>
    <property type="project" value="UniProtKB-EC"/>
</dbReference>
<evidence type="ECO:0000256" key="2">
    <source>
        <dbReference type="ARBA" id="ARBA00022741"/>
    </source>
</evidence>
<evidence type="ECO:0000259" key="10">
    <source>
        <dbReference type="PROSITE" id="PS50893"/>
    </source>
</evidence>
<accession>A0A7G9YWL8</accession>
<dbReference type="Gene3D" id="3.40.50.300">
    <property type="entry name" value="P-loop containing nucleotide triphosphate hydrolases"/>
    <property type="match status" value="1"/>
</dbReference>
<evidence type="ECO:0000313" key="11">
    <source>
        <dbReference type="EMBL" id="QNO52402.1"/>
    </source>
</evidence>
<dbReference type="InterPro" id="IPR003593">
    <property type="entry name" value="AAA+_ATPase"/>
</dbReference>
<protein>
    <recommendedName>
        <fullName evidence="8">Cobalamin import ATP-binding protein BtuD</fullName>
        <ecNumber evidence="7">7.6.2.8</ecNumber>
    </recommendedName>
    <alternativeName>
        <fullName evidence="9">Vitamin B12-transporting ATPase</fullName>
    </alternativeName>
</protein>
<dbReference type="FunFam" id="3.40.50.300:FF:000134">
    <property type="entry name" value="Iron-enterobactin ABC transporter ATP-binding protein"/>
    <property type="match status" value="1"/>
</dbReference>
<reference evidence="11" key="1">
    <citation type="submission" date="2020-06" db="EMBL/GenBank/DDBJ databases">
        <title>Unique genomic features of the anaerobic methanotrophic archaea.</title>
        <authorList>
            <person name="Chadwick G.L."/>
            <person name="Skennerton C.T."/>
            <person name="Laso-Perez R."/>
            <person name="Leu A.O."/>
            <person name="Speth D.R."/>
            <person name="Yu H."/>
            <person name="Morgan-Lang C."/>
            <person name="Hatzenpichler R."/>
            <person name="Goudeau D."/>
            <person name="Malmstrom R."/>
            <person name="Brazelton W.J."/>
            <person name="Woyke T."/>
            <person name="Hallam S.J."/>
            <person name="Tyson G.W."/>
            <person name="Wegener G."/>
            <person name="Boetius A."/>
            <person name="Orphan V."/>
        </authorList>
    </citation>
    <scope>NUCLEOTIDE SEQUENCE</scope>
</reference>
<evidence type="ECO:0000256" key="7">
    <source>
        <dbReference type="ARBA" id="ARBA00066387"/>
    </source>
</evidence>
<evidence type="ECO:0000256" key="1">
    <source>
        <dbReference type="ARBA" id="ARBA00022448"/>
    </source>
</evidence>
<dbReference type="PROSITE" id="PS00211">
    <property type="entry name" value="ABC_TRANSPORTER_1"/>
    <property type="match status" value="1"/>
</dbReference>
<dbReference type="EC" id="7.6.2.8" evidence="7"/>
<evidence type="ECO:0000256" key="3">
    <source>
        <dbReference type="ARBA" id="ARBA00022840"/>
    </source>
</evidence>
<evidence type="ECO:0000256" key="8">
    <source>
        <dbReference type="ARBA" id="ARBA00073649"/>
    </source>
</evidence>
<dbReference type="SMART" id="SM00382">
    <property type="entry name" value="AAA"/>
    <property type="match status" value="1"/>
</dbReference>
<dbReference type="PROSITE" id="PS50893">
    <property type="entry name" value="ABC_TRANSPORTER_2"/>
    <property type="match status" value="1"/>
</dbReference>
<keyword evidence="3 11" id="KW-0067">ATP-binding</keyword>
<dbReference type="AlphaFoldDB" id="A0A7G9YWL8"/>
<sequence length="259" mass="28917">MVRLKVKDMEFNYASVHVLKDICIELAASEMLSVIGPNGAGKSTLLRCIDRILSPQKGCILLDGQDIKKMSRMELAKKMGYIPQSATQVFPATVFDVVLMGRRPHIGWRSGEEDTEKVLETLQLLNIEDLSMRDINELSGGQQQKVFIACALTQEPDVLLLDEPTSNLDIRHQLEVMDIIKNIVREKQISAIMAIHDLNLAARYADRIIMMNSGKIFSAGNPVSVLTPDNIKKVYGVEAEVIDKRGRPHIVPIRAVSKK</sequence>
<keyword evidence="2" id="KW-0547">Nucleotide-binding</keyword>
<proteinExistence type="predicted"/>
<dbReference type="Pfam" id="PF00005">
    <property type="entry name" value="ABC_tran"/>
    <property type="match status" value="1"/>
</dbReference>
<gene>
    <name evidence="11" type="primary">btuD</name>
    <name evidence="11" type="ORF">IAKEDICC_00023</name>
</gene>
<comment type="catalytic activity">
    <reaction evidence="5">
        <text>an R-cob(III)alamin(out) + ATP + H2O = an R-cob(III)alamin(in) + ADP + phosphate + H(+)</text>
        <dbReference type="Rhea" id="RHEA:17873"/>
        <dbReference type="ChEBI" id="CHEBI:15377"/>
        <dbReference type="ChEBI" id="CHEBI:15378"/>
        <dbReference type="ChEBI" id="CHEBI:30616"/>
        <dbReference type="ChEBI" id="CHEBI:43474"/>
        <dbReference type="ChEBI" id="CHEBI:140785"/>
        <dbReference type="ChEBI" id="CHEBI:456216"/>
        <dbReference type="EC" id="7.6.2.8"/>
    </reaction>
</comment>
<name>A0A7G9YWL8_9EURY</name>